<evidence type="ECO:0000313" key="2">
    <source>
        <dbReference type="Proteomes" id="UP000298663"/>
    </source>
</evidence>
<organism evidence="1 2">
    <name type="scientific">Steinernema carpocapsae</name>
    <name type="common">Entomopathogenic nematode</name>
    <dbReference type="NCBI Taxonomy" id="34508"/>
    <lineage>
        <taxon>Eukaryota</taxon>
        <taxon>Metazoa</taxon>
        <taxon>Ecdysozoa</taxon>
        <taxon>Nematoda</taxon>
        <taxon>Chromadorea</taxon>
        <taxon>Rhabditida</taxon>
        <taxon>Tylenchina</taxon>
        <taxon>Panagrolaimomorpha</taxon>
        <taxon>Strongyloidoidea</taxon>
        <taxon>Steinernematidae</taxon>
        <taxon>Steinernema</taxon>
    </lineage>
</organism>
<evidence type="ECO:0000313" key="1">
    <source>
        <dbReference type="EMBL" id="TKR68614.1"/>
    </source>
</evidence>
<dbReference type="Proteomes" id="UP000298663">
    <property type="component" value="Unassembled WGS sequence"/>
</dbReference>
<comment type="caution">
    <text evidence="1">The sequence shown here is derived from an EMBL/GenBank/DDBJ whole genome shotgun (WGS) entry which is preliminary data.</text>
</comment>
<keyword evidence="2" id="KW-1185">Reference proteome</keyword>
<name>A0A4U5MH60_STECR</name>
<sequence length="81" mass="8905">MTIFSAIRSSLAVISMSAARREQRPYGNLSPWHGSVDVFCVGEERALVNLLTLINRSLRLATSAALAHQRQSQEFEVTSAS</sequence>
<reference evidence="1 2" key="2">
    <citation type="journal article" date="2019" name="G3 (Bethesda)">
        <title>Hybrid Assembly of the Genome of the Entomopathogenic Nematode Steinernema carpocapsae Identifies the X-Chromosome.</title>
        <authorList>
            <person name="Serra L."/>
            <person name="Macchietto M."/>
            <person name="Macias-Munoz A."/>
            <person name="McGill C.J."/>
            <person name="Rodriguez I.M."/>
            <person name="Rodriguez B."/>
            <person name="Murad R."/>
            <person name="Mortazavi A."/>
        </authorList>
    </citation>
    <scope>NUCLEOTIDE SEQUENCE [LARGE SCALE GENOMIC DNA]</scope>
    <source>
        <strain evidence="1 2">ALL</strain>
    </source>
</reference>
<reference evidence="1 2" key="1">
    <citation type="journal article" date="2015" name="Genome Biol.">
        <title>Comparative genomics of Steinernema reveals deeply conserved gene regulatory networks.</title>
        <authorList>
            <person name="Dillman A.R."/>
            <person name="Macchietto M."/>
            <person name="Porter C.F."/>
            <person name="Rogers A."/>
            <person name="Williams B."/>
            <person name="Antoshechkin I."/>
            <person name="Lee M.M."/>
            <person name="Goodwin Z."/>
            <person name="Lu X."/>
            <person name="Lewis E.E."/>
            <person name="Goodrich-Blair H."/>
            <person name="Stock S.P."/>
            <person name="Adams B.J."/>
            <person name="Sternberg P.W."/>
            <person name="Mortazavi A."/>
        </authorList>
    </citation>
    <scope>NUCLEOTIDE SEQUENCE [LARGE SCALE GENOMIC DNA]</scope>
    <source>
        <strain evidence="1 2">ALL</strain>
    </source>
</reference>
<accession>A0A4U5MH60</accession>
<dbReference type="AlphaFoldDB" id="A0A4U5MH60"/>
<proteinExistence type="predicted"/>
<gene>
    <name evidence="1" type="ORF">L596_024574</name>
</gene>
<protein>
    <submittedName>
        <fullName evidence="1">Uncharacterized protein</fullName>
    </submittedName>
</protein>
<dbReference type="EMBL" id="AZBU02000008">
    <property type="protein sequence ID" value="TKR68614.1"/>
    <property type="molecule type" value="Genomic_DNA"/>
</dbReference>